<evidence type="ECO:0000313" key="2">
    <source>
        <dbReference type="Proteomes" id="UP000231154"/>
    </source>
</evidence>
<name>A0A2H0PZ78_9BACT</name>
<dbReference type="Proteomes" id="UP000231154">
    <property type="component" value="Unassembled WGS sequence"/>
</dbReference>
<comment type="caution">
    <text evidence="1">The sequence shown here is derived from an EMBL/GenBank/DDBJ whole genome shotgun (WGS) entry which is preliminary data.</text>
</comment>
<gene>
    <name evidence="1" type="ORF">COV40_01325</name>
</gene>
<sequence length="106" mass="12327">MDLEQMLDILGRLFTVSIRWNPDRECWQAGGKCIGENMNIRNNPYEQIVSPCLGSGPKVEDAVTDLWNQLTGLPEDGRLRVSQYFHVWIEYHWNGKEFVEVQRQGC</sequence>
<reference evidence="1 2" key="1">
    <citation type="submission" date="2017-09" db="EMBL/GenBank/DDBJ databases">
        <title>Depth-based differentiation of microbial function through sediment-hosted aquifers and enrichment of novel symbionts in the deep terrestrial subsurface.</title>
        <authorList>
            <person name="Probst A.J."/>
            <person name="Ladd B."/>
            <person name="Jarett J.K."/>
            <person name="Geller-Mcgrath D.E."/>
            <person name="Sieber C.M."/>
            <person name="Emerson J.B."/>
            <person name="Anantharaman K."/>
            <person name="Thomas B.C."/>
            <person name="Malmstrom R."/>
            <person name="Stieglmeier M."/>
            <person name="Klingl A."/>
            <person name="Woyke T."/>
            <person name="Ryan C.M."/>
            <person name="Banfield J.F."/>
        </authorList>
    </citation>
    <scope>NUCLEOTIDE SEQUENCE [LARGE SCALE GENOMIC DNA]</scope>
    <source>
        <strain evidence="1">CG11_big_fil_rev_8_21_14_0_20_42_15</strain>
    </source>
</reference>
<dbReference type="EMBL" id="PCXF01000037">
    <property type="protein sequence ID" value="PIR27349.1"/>
    <property type="molecule type" value="Genomic_DNA"/>
</dbReference>
<dbReference type="AlphaFoldDB" id="A0A2H0PZ78"/>
<protein>
    <submittedName>
        <fullName evidence="1">Uncharacterized protein</fullName>
    </submittedName>
</protein>
<proteinExistence type="predicted"/>
<evidence type="ECO:0000313" key="1">
    <source>
        <dbReference type="EMBL" id="PIR27349.1"/>
    </source>
</evidence>
<accession>A0A2H0PZ78</accession>
<organism evidence="1 2">
    <name type="scientific">Candidatus Berkelbacteria bacterium CG11_big_fil_rev_8_21_14_0_20_42_15</name>
    <dbReference type="NCBI Taxonomy" id="1974517"/>
    <lineage>
        <taxon>Bacteria</taxon>
        <taxon>Candidatus Berkelbacteria</taxon>
    </lineage>
</organism>